<accession>B3G4I2</accession>
<proteinExistence type="inferred from homology"/>
<organism evidence="8">
    <name type="scientific">Adineta vaga</name>
    <name type="common">Rotifer</name>
    <name type="synonym">Callidina vaga</name>
    <dbReference type="NCBI Taxonomy" id="104782"/>
    <lineage>
        <taxon>Eukaryota</taxon>
        <taxon>Metazoa</taxon>
        <taxon>Spiralia</taxon>
        <taxon>Gnathifera</taxon>
        <taxon>Rotifera</taxon>
        <taxon>Eurotatoria</taxon>
        <taxon>Bdelloidea</taxon>
        <taxon>Adinetida</taxon>
        <taxon>Adinetidae</taxon>
        <taxon>Adineta</taxon>
    </lineage>
</organism>
<evidence type="ECO:0000259" key="7">
    <source>
        <dbReference type="PROSITE" id="PS50918"/>
    </source>
</evidence>
<keyword evidence="2 6" id="KW-0328">Glycosyltransferase</keyword>
<dbReference type="PROSITE" id="PS51996">
    <property type="entry name" value="TR_MART"/>
    <property type="match status" value="1"/>
</dbReference>
<dbReference type="Gene3D" id="3.30.720.50">
    <property type="match status" value="1"/>
</dbReference>
<comment type="similarity">
    <text evidence="1 6">Belongs to the Arg-specific ADP-ribosyltransferase family.</text>
</comment>
<evidence type="ECO:0000313" key="8">
    <source>
        <dbReference type="EMBL" id="ACD54746.1"/>
    </source>
</evidence>
<dbReference type="SUPFAM" id="SSF56399">
    <property type="entry name" value="ADP-ribosylation"/>
    <property type="match status" value="1"/>
</dbReference>
<keyword evidence="3 6" id="KW-0808">Transferase</keyword>
<dbReference type="PROSITE" id="PS50918">
    <property type="entry name" value="WWE"/>
    <property type="match status" value="1"/>
</dbReference>
<dbReference type="InterPro" id="IPR018123">
    <property type="entry name" value="WWE-dom_subgr"/>
</dbReference>
<keyword evidence="6" id="KW-0520">NAD</keyword>
<evidence type="ECO:0000256" key="2">
    <source>
        <dbReference type="ARBA" id="ARBA00022676"/>
    </source>
</evidence>
<dbReference type="EMBL" id="EU643483">
    <property type="protein sequence ID" value="ACD54746.1"/>
    <property type="molecule type" value="Genomic_DNA"/>
</dbReference>
<reference evidence="8" key="1">
    <citation type="journal article" date="2008" name="Science">
        <title>Massive horizontal gene transfer in bdelloid rotifers.</title>
        <authorList>
            <person name="Gladyshev E.A."/>
            <person name="Meselson M.S."/>
            <person name="Arkhipova I.R."/>
        </authorList>
    </citation>
    <scope>NUCLEOTIDE SEQUENCE</scope>
</reference>
<dbReference type="InterPro" id="IPR037197">
    <property type="entry name" value="WWE_dom_sf"/>
</dbReference>
<dbReference type="Gene3D" id="3.90.176.10">
    <property type="entry name" value="Toxin ADP-ribosyltransferase, Chain A, domain 1"/>
    <property type="match status" value="1"/>
</dbReference>
<evidence type="ECO:0000256" key="1">
    <source>
        <dbReference type="ARBA" id="ARBA00009558"/>
    </source>
</evidence>
<comment type="catalytic activity">
    <reaction evidence="5 6">
        <text>L-arginyl-[protein] + NAD(+) = N(omega)-(ADP-D-ribosyl)-L-arginyl-[protein] + nicotinamide + H(+)</text>
        <dbReference type="Rhea" id="RHEA:19149"/>
        <dbReference type="Rhea" id="RHEA-COMP:10532"/>
        <dbReference type="Rhea" id="RHEA-COMP:15087"/>
        <dbReference type="ChEBI" id="CHEBI:15378"/>
        <dbReference type="ChEBI" id="CHEBI:17154"/>
        <dbReference type="ChEBI" id="CHEBI:29965"/>
        <dbReference type="ChEBI" id="CHEBI:57540"/>
        <dbReference type="ChEBI" id="CHEBI:142554"/>
        <dbReference type="EC" id="2.4.2.31"/>
    </reaction>
</comment>
<dbReference type="GO" id="GO:0008270">
    <property type="term" value="F:zinc ion binding"/>
    <property type="evidence" value="ECO:0007669"/>
    <property type="project" value="InterPro"/>
</dbReference>
<dbReference type="InterPro" id="IPR004170">
    <property type="entry name" value="WWE_dom"/>
</dbReference>
<dbReference type="InterPro" id="IPR000768">
    <property type="entry name" value="ART"/>
</dbReference>
<evidence type="ECO:0000256" key="3">
    <source>
        <dbReference type="ARBA" id="ARBA00022679"/>
    </source>
</evidence>
<dbReference type="GO" id="GO:0106274">
    <property type="term" value="F:NAD+-protein-arginine ADP-ribosyltransferase activity"/>
    <property type="evidence" value="ECO:0007669"/>
    <property type="project" value="UniProtKB-EC"/>
</dbReference>
<dbReference type="SUPFAM" id="SSF117839">
    <property type="entry name" value="WWE domain"/>
    <property type="match status" value="1"/>
</dbReference>
<evidence type="ECO:0000256" key="4">
    <source>
        <dbReference type="ARBA" id="ARBA00022695"/>
    </source>
</evidence>
<evidence type="ECO:0000256" key="5">
    <source>
        <dbReference type="ARBA" id="ARBA00047597"/>
    </source>
</evidence>
<dbReference type="GO" id="GO:0016779">
    <property type="term" value="F:nucleotidyltransferase activity"/>
    <property type="evidence" value="ECO:0007669"/>
    <property type="project" value="UniProtKB-KW"/>
</dbReference>
<name>B3G4I2_ADIVA</name>
<sequence>MCAVLSSPNYILVKTTERSTNTLTFNFVLNKSIIPRKSAVHFLYFHTDELRYNHSNINKSIDNMVEPQTTRIKIVWSWKCNADPFDKKQTAEWKRYSDLEIDFIEEKYKNKEKSVELGDYIVDFKKMVQHRKDDPNRQRPVKREGMDVRQYVREDRFCTAEKPAQISTSFGEPGEFFENAKLIDEWKRKYQSLCSSQDYSKVIEQAAQGIIHEGYLLNEKSDAQLISKKLLGVKHETQRKIHDCCVHIYSMNSFLYKLVNESLRNEDMTKVDTLGAYCYLLALNLYDNDKEDSTLYRGLQLTDEMINEYKNAVGKQIIWSAFTSLTRSLTAVEGFSKNTLFIVRLTGNAYCSKDIANLSEYSYEEEVLLRPVHPLWVEKFEYDKDKKRYLVYFNDDPDYWQKQSDKPSS</sequence>
<keyword evidence="4" id="KW-0548">Nucleotidyltransferase</keyword>
<dbReference type="Pfam" id="PF02825">
    <property type="entry name" value="WWE"/>
    <property type="match status" value="1"/>
</dbReference>
<keyword evidence="6" id="KW-0521">NADP</keyword>
<dbReference type="Pfam" id="PF01129">
    <property type="entry name" value="ART"/>
    <property type="match status" value="1"/>
</dbReference>
<dbReference type="AlphaFoldDB" id="B3G4I2"/>
<dbReference type="SMART" id="SM00678">
    <property type="entry name" value="WWE"/>
    <property type="match status" value="1"/>
</dbReference>
<feature type="domain" description="WWE" evidence="7">
    <location>
        <begin position="62"/>
        <end position="143"/>
    </location>
</feature>
<protein>
    <recommendedName>
        <fullName evidence="6">NAD(P)(+)--arginine ADP-ribosyltransferase</fullName>
        <ecNumber evidence="6">2.4.2.31</ecNumber>
    </recommendedName>
    <alternativeName>
        <fullName evidence="6">Mono(ADP-ribosyl)transferase</fullName>
    </alternativeName>
</protein>
<evidence type="ECO:0000256" key="6">
    <source>
        <dbReference type="RuleBase" id="RU361228"/>
    </source>
</evidence>
<dbReference type="EC" id="2.4.2.31" evidence="6"/>